<dbReference type="AlphaFoldDB" id="S4NGQ2"/>
<evidence type="ECO:0000313" key="2">
    <source>
        <dbReference type="EMBL" id="JAA77911.1"/>
    </source>
</evidence>
<proteinExistence type="predicted"/>
<dbReference type="EMBL" id="GAIX01014649">
    <property type="protein sequence ID" value="JAA77911.1"/>
    <property type="molecule type" value="Transcribed_RNA"/>
</dbReference>
<feature type="compositionally biased region" description="Basic residues" evidence="1">
    <location>
        <begin position="1"/>
        <end position="15"/>
    </location>
</feature>
<name>S4NGQ2_9NEOP</name>
<organism evidence="2">
    <name type="scientific">Pararge aegeria</name>
    <name type="common">speckled wood butterfly</name>
    <dbReference type="NCBI Taxonomy" id="116150"/>
    <lineage>
        <taxon>Eukaryota</taxon>
        <taxon>Metazoa</taxon>
        <taxon>Ecdysozoa</taxon>
        <taxon>Arthropoda</taxon>
        <taxon>Hexapoda</taxon>
        <taxon>Insecta</taxon>
        <taxon>Pterygota</taxon>
        <taxon>Neoptera</taxon>
        <taxon>Endopterygota</taxon>
        <taxon>Lepidoptera</taxon>
        <taxon>Glossata</taxon>
        <taxon>Ditrysia</taxon>
        <taxon>Papilionoidea</taxon>
        <taxon>Nymphalidae</taxon>
        <taxon>Satyrinae</taxon>
        <taxon>Satyrini</taxon>
        <taxon>Parargina</taxon>
        <taxon>Pararge</taxon>
    </lineage>
</organism>
<feature type="region of interest" description="Disordered" evidence="1">
    <location>
        <begin position="1"/>
        <end position="96"/>
    </location>
</feature>
<reference evidence="2" key="2">
    <citation type="submission" date="2013-05" db="EMBL/GenBank/DDBJ databases">
        <authorList>
            <person name="Carter J.-M."/>
            <person name="Baker S.C."/>
            <person name="Pink R."/>
            <person name="Carter D.R.F."/>
            <person name="Collins A."/>
            <person name="Tomlin J."/>
            <person name="Gibbs M."/>
            <person name="Breuker C.J."/>
        </authorList>
    </citation>
    <scope>NUCLEOTIDE SEQUENCE</scope>
    <source>
        <tissue evidence="2">Ovary</tissue>
    </source>
</reference>
<accession>S4NGQ2</accession>
<evidence type="ECO:0000256" key="1">
    <source>
        <dbReference type="SAM" id="MobiDB-lite"/>
    </source>
</evidence>
<feature type="compositionally biased region" description="Low complexity" evidence="1">
    <location>
        <begin position="21"/>
        <end position="34"/>
    </location>
</feature>
<protein>
    <submittedName>
        <fullName evidence="2">Moesin</fullName>
    </submittedName>
</protein>
<reference evidence="2" key="1">
    <citation type="journal article" date="2013" name="BMC Genomics">
        <title>Unscrambling butterfly oogenesis.</title>
        <authorList>
            <person name="Carter J.M."/>
            <person name="Baker S.C."/>
            <person name="Pink R."/>
            <person name="Carter D.R."/>
            <person name="Collins A."/>
            <person name="Tomlin J."/>
            <person name="Gibbs M."/>
            <person name="Breuker C.J."/>
        </authorList>
    </citation>
    <scope>NUCLEOTIDE SEQUENCE</scope>
    <source>
        <tissue evidence="2">Ovary</tissue>
    </source>
</reference>
<feature type="compositionally biased region" description="Basic and acidic residues" evidence="1">
    <location>
        <begin position="48"/>
        <end position="66"/>
    </location>
</feature>
<sequence length="96" mass="10107">GRGGGRRRAGARARRPGGPAGRAPHAGRALRAPAQPAQGAETRPGAVARRDQGDGDGQDPPRERAPGPRQVQDAARDPQGQHQAPRRPVREHVGDR</sequence>
<feature type="non-terminal residue" evidence="2">
    <location>
        <position position="1"/>
    </location>
</feature>